<dbReference type="GeneID" id="100569745"/>
<evidence type="ECO:0000256" key="9">
    <source>
        <dbReference type="ARBA" id="ARBA00023163"/>
    </source>
</evidence>
<sequence>MVTTCSVKGCKSKAGQGIKFHRLPKGEIREAWITFLKKYNPRFMPTTRSTSVCGLHFLTDLDYEITPSSIYQTKRLKKNAIPSIMHQNIDRSLLNKSNQELNCVPDLDTEEEVVTLSLSDLNGLRDVPPAIPIDFCTENFVCQKPAIQNANTVSLASIIQKKNKIQNATTVSPAPVIQNINKIPTMLFTVQNASTVSPSTAIQYRNEIPSVLVQSTVKDKFLRPDNKRKCFMGDFKQLSDIDSPNNRLKYWIASQSTVTKQKKKIKFLLKQTVDLKKKIKSLDNLVDQLKNEKKKELNNCITVLKQQSQHEYYMSMCKPI</sequence>
<dbReference type="InterPro" id="IPR026516">
    <property type="entry name" value="THAP1/10"/>
</dbReference>
<dbReference type="Proteomes" id="UP000007819">
    <property type="component" value="Chromosome A3"/>
</dbReference>
<keyword evidence="8 12" id="KW-0238">DNA-binding</keyword>
<keyword evidence="16" id="KW-1185">Reference proteome</keyword>
<evidence type="ECO:0000259" key="14">
    <source>
        <dbReference type="PROSITE" id="PS50950"/>
    </source>
</evidence>
<evidence type="ECO:0000256" key="7">
    <source>
        <dbReference type="ARBA" id="ARBA00023054"/>
    </source>
</evidence>
<keyword evidence="3" id="KW-0479">Metal-binding</keyword>
<name>A0A8R2F6J3_ACYPI</name>
<dbReference type="EnsemblMetazoa" id="XM_008182622.3">
    <property type="protein sequence ID" value="XP_008180844.1"/>
    <property type="gene ID" value="LOC100569745"/>
</dbReference>
<protein>
    <recommendedName>
        <fullName evidence="14">THAP-type domain-containing protein</fullName>
    </recommendedName>
</protein>
<evidence type="ECO:0000256" key="8">
    <source>
        <dbReference type="ARBA" id="ARBA00023125"/>
    </source>
</evidence>
<evidence type="ECO:0000256" key="10">
    <source>
        <dbReference type="ARBA" id="ARBA00023242"/>
    </source>
</evidence>
<evidence type="ECO:0000256" key="4">
    <source>
        <dbReference type="ARBA" id="ARBA00022771"/>
    </source>
</evidence>
<keyword evidence="9" id="KW-0804">Transcription</keyword>
<keyword evidence="4 12" id="KW-0863">Zinc-finger</keyword>
<reference evidence="16" key="1">
    <citation type="submission" date="2010-06" db="EMBL/GenBank/DDBJ databases">
        <authorList>
            <person name="Jiang H."/>
            <person name="Abraham K."/>
            <person name="Ali S."/>
            <person name="Alsbrooks S.L."/>
            <person name="Anim B.N."/>
            <person name="Anosike U.S."/>
            <person name="Attaway T."/>
            <person name="Bandaranaike D.P."/>
            <person name="Battles P.K."/>
            <person name="Bell S.N."/>
            <person name="Bell A.V."/>
            <person name="Beltran B."/>
            <person name="Bickham C."/>
            <person name="Bustamante Y."/>
            <person name="Caleb T."/>
            <person name="Canada A."/>
            <person name="Cardenas V."/>
            <person name="Carter K."/>
            <person name="Chacko J."/>
            <person name="Chandrabose M.N."/>
            <person name="Chavez D."/>
            <person name="Chavez A."/>
            <person name="Chen L."/>
            <person name="Chu H.-S."/>
            <person name="Claassen K.J."/>
            <person name="Cockrell R."/>
            <person name="Collins M."/>
            <person name="Cooper J.A."/>
            <person name="Cree A."/>
            <person name="Curry S.M."/>
            <person name="Da Y."/>
            <person name="Dao M.D."/>
            <person name="Das B."/>
            <person name="Davila M.-L."/>
            <person name="Davy-Carroll L."/>
            <person name="Denson S."/>
            <person name="Dinh H."/>
            <person name="Ebong V.E."/>
            <person name="Edwards J.R."/>
            <person name="Egan A."/>
            <person name="El-Daye J."/>
            <person name="Escobedo L."/>
            <person name="Fernandez S."/>
            <person name="Fernando P.R."/>
            <person name="Flagg N."/>
            <person name="Forbes L.D."/>
            <person name="Fowler R.G."/>
            <person name="Fu Q."/>
            <person name="Gabisi R.A."/>
            <person name="Ganer J."/>
            <person name="Garbino Pronczuk A."/>
            <person name="Garcia R.M."/>
            <person name="Garner T."/>
            <person name="Garrett T.E."/>
            <person name="Gonzalez D.A."/>
            <person name="Hamid H."/>
            <person name="Hawkins E.S."/>
            <person name="Hirani K."/>
            <person name="Hogues M.E."/>
            <person name="Hollins B."/>
            <person name="Hsiao C.-H."/>
            <person name="Jabil R."/>
            <person name="James M.L."/>
            <person name="Jhangiani S.N."/>
            <person name="Johnson B."/>
            <person name="Johnson Q."/>
            <person name="Joshi V."/>
            <person name="Kalu J.B."/>
            <person name="Kam C."/>
            <person name="Kashfia A."/>
            <person name="Keebler J."/>
            <person name="Kisamo H."/>
            <person name="Kovar C.L."/>
            <person name="Lago L.A."/>
            <person name="Lai C.-Y."/>
            <person name="Laidlaw J."/>
            <person name="Lara F."/>
            <person name="Le T.-K."/>
            <person name="Lee S.L."/>
            <person name="Legall F.H."/>
            <person name="Lemon S.J."/>
            <person name="Lewis L.R."/>
            <person name="Li B."/>
            <person name="Liu Y."/>
            <person name="Liu Y.-S."/>
            <person name="Lopez J."/>
            <person name="Lozado R.J."/>
            <person name="Lu J."/>
            <person name="Madu R.C."/>
            <person name="Maheshwari M."/>
            <person name="Maheshwari R."/>
            <person name="Malloy K."/>
            <person name="Martinez E."/>
            <person name="Mathew T."/>
            <person name="Mercado I.C."/>
            <person name="Mercado C."/>
            <person name="Meyer B."/>
            <person name="Montgomery K."/>
            <person name="Morgan M.B."/>
            <person name="Munidasa M."/>
            <person name="Nazareth L.V."/>
            <person name="Nelson J."/>
            <person name="Ng B.M."/>
            <person name="Nguyen N.B."/>
            <person name="Nguyen P.Q."/>
            <person name="Nguyen T."/>
            <person name="Obregon M."/>
            <person name="Okwuonu G.O."/>
            <person name="Onwere C.G."/>
            <person name="Orozco G."/>
            <person name="Parra A."/>
            <person name="Patel S."/>
            <person name="Patil S."/>
            <person name="Perez A."/>
            <person name="Perez Y."/>
            <person name="Pham C."/>
            <person name="Primus E.L."/>
            <person name="Pu L.-L."/>
            <person name="Puazo M."/>
            <person name="Qin X."/>
            <person name="Quiroz J.B."/>
            <person name="Reese J."/>
            <person name="Richards S."/>
            <person name="Rives C.M."/>
            <person name="Robberts R."/>
            <person name="Ruiz S.J."/>
            <person name="Ruiz M.J."/>
            <person name="Santibanez J."/>
            <person name="Schneider B.W."/>
            <person name="Sisson I."/>
            <person name="Smith M."/>
            <person name="Sodergren E."/>
            <person name="Song X.-Z."/>
            <person name="Song B.B."/>
            <person name="Summersgill H."/>
            <person name="Thelus R."/>
            <person name="Thornton R.D."/>
            <person name="Trejos Z.Y."/>
            <person name="Usmani K."/>
            <person name="Vattathil S."/>
            <person name="Villasana D."/>
            <person name="Walker D.L."/>
            <person name="Wang S."/>
            <person name="Wang K."/>
            <person name="White C.S."/>
            <person name="Williams A.C."/>
            <person name="Williamson J."/>
            <person name="Wilson K."/>
            <person name="Woghiren I.O."/>
            <person name="Woodworth J.R."/>
            <person name="Worley K.C."/>
            <person name="Wright R.A."/>
            <person name="Wu W."/>
            <person name="Young L."/>
            <person name="Zhang L."/>
            <person name="Zhang J."/>
            <person name="Zhu Y."/>
            <person name="Muzny D.M."/>
            <person name="Weinstock G."/>
            <person name="Gibbs R.A."/>
        </authorList>
    </citation>
    <scope>NUCLEOTIDE SEQUENCE [LARGE SCALE GENOMIC DNA]</scope>
    <source>
        <strain evidence="16">LSR1</strain>
    </source>
</reference>
<dbReference type="InterPro" id="IPR006612">
    <property type="entry name" value="THAP_Znf"/>
</dbReference>
<evidence type="ECO:0000256" key="2">
    <source>
        <dbReference type="ARBA" id="ARBA00006177"/>
    </source>
</evidence>
<keyword evidence="10" id="KW-0539">Nucleus</keyword>
<evidence type="ECO:0000256" key="3">
    <source>
        <dbReference type="ARBA" id="ARBA00022723"/>
    </source>
</evidence>
<comment type="similarity">
    <text evidence="2">Belongs to the THAP1 family.</text>
</comment>
<evidence type="ECO:0000256" key="12">
    <source>
        <dbReference type="PROSITE-ProRule" id="PRU00309"/>
    </source>
</evidence>
<evidence type="ECO:0000256" key="6">
    <source>
        <dbReference type="ARBA" id="ARBA00023015"/>
    </source>
</evidence>
<dbReference type="SMART" id="SM00980">
    <property type="entry name" value="THAP"/>
    <property type="match status" value="1"/>
</dbReference>
<keyword evidence="7 13" id="KW-0175">Coiled coil</keyword>
<keyword evidence="6" id="KW-0805">Transcription regulation</keyword>
<dbReference type="EnsemblMetazoa" id="XM_029491260.1">
    <property type="protein sequence ID" value="XP_029347120.1"/>
    <property type="gene ID" value="LOC100569745"/>
</dbReference>
<dbReference type="GO" id="GO:0043565">
    <property type="term" value="F:sequence-specific DNA binding"/>
    <property type="evidence" value="ECO:0007669"/>
    <property type="project" value="InterPro"/>
</dbReference>
<organism evidence="15 16">
    <name type="scientific">Acyrthosiphon pisum</name>
    <name type="common">Pea aphid</name>
    <dbReference type="NCBI Taxonomy" id="7029"/>
    <lineage>
        <taxon>Eukaryota</taxon>
        <taxon>Metazoa</taxon>
        <taxon>Ecdysozoa</taxon>
        <taxon>Arthropoda</taxon>
        <taxon>Hexapoda</taxon>
        <taxon>Insecta</taxon>
        <taxon>Pterygota</taxon>
        <taxon>Neoptera</taxon>
        <taxon>Paraneoptera</taxon>
        <taxon>Hemiptera</taxon>
        <taxon>Sternorrhyncha</taxon>
        <taxon>Aphidomorpha</taxon>
        <taxon>Aphidoidea</taxon>
        <taxon>Aphididae</taxon>
        <taxon>Macrosiphini</taxon>
        <taxon>Acyrthosiphon</taxon>
    </lineage>
</organism>
<feature type="domain" description="THAP-type" evidence="14">
    <location>
        <begin position="1"/>
        <end position="85"/>
    </location>
</feature>
<keyword evidence="5" id="KW-0862">Zinc</keyword>
<dbReference type="OrthoDB" id="6615955at2759"/>
<dbReference type="PANTHER" id="PTHR46600:SF1">
    <property type="entry name" value="THAP DOMAIN-CONTAINING PROTEIN 1"/>
    <property type="match status" value="1"/>
</dbReference>
<keyword evidence="11" id="KW-0131">Cell cycle</keyword>
<reference evidence="15" key="2">
    <citation type="submission" date="2022-06" db="UniProtKB">
        <authorList>
            <consortium name="EnsemblMetazoa"/>
        </authorList>
    </citation>
    <scope>IDENTIFICATION</scope>
</reference>
<dbReference type="AlphaFoldDB" id="A0A8R2F6J3"/>
<comment type="subcellular location">
    <subcellularLocation>
        <location evidence="1">Nucleus</location>
        <location evidence="1">Nucleoplasm</location>
    </subcellularLocation>
</comment>
<dbReference type="KEGG" id="api:100569745"/>
<evidence type="ECO:0000256" key="13">
    <source>
        <dbReference type="SAM" id="Coils"/>
    </source>
</evidence>
<evidence type="ECO:0000256" key="5">
    <source>
        <dbReference type="ARBA" id="ARBA00022833"/>
    </source>
</evidence>
<dbReference type="Pfam" id="PF05485">
    <property type="entry name" value="THAP"/>
    <property type="match status" value="1"/>
</dbReference>
<dbReference type="RefSeq" id="XP_008180844.1">
    <property type="nucleotide sequence ID" value="XM_008182622.3"/>
</dbReference>
<proteinExistence type="inferred from homology"/>
<evidence type="ECO:0000256" key="1">
    <source>
        <dbReference type="ARBA" id="ARBA00004642"/>
    </source>
</evidence>
<dbReference type="RefSeq" id="XP_029347120.1">
    <property type="nucleotide sequence ID" value="XM_029491260.1"/>
</dbReference>
<dbReference type="GO" id="GO:0008270">
    <property type="term" value="F:zinc ion binding"/>
    <property type="evidence" value="ECO:0007669"/>
    <property type="project" value="UniProtKB-KW"/>
</dbReference>
<dbReference type="PANTHER" id="PTHR46600">
    <property type="entry name" value="THAP DOMAIN-CONTAINING"/>
    <property type="match status" value="1"/>
</dbReference>
<dbReference type="GO" id="GO:0005654">
    <property type="term" value="C:nucleoplasm"/>
    <property type="evidence" value="ECO:0007669"/>
    <property type="project" value="UniProtKB-SubCell"/>
</dbReference>
<evidence type="ECO:0000313" key="16">
    <source>
        <dbReference type="Proteomes" id="UP000007819"/>
    </source>
</evidence>
<evidence type="ECO:0000313" key="15">
    <source>
        <dbReference type="EnsemblMetazoa" id="XP_008180844.1"/>
    </source>
</evidence>
<evidence type="ECO:0000256" key="11">
    <source>
        <dbReference type="ARBA" id="ARBA00023306"/>
    </source>
</evidence>
<feature type="coiled-coil region" evidence="13">
    <location>
        <begin position="272"/>
        <end position="299"/>
    </location>
</feature>
<dbReference type="PROSITE" id="PS50950">
    <property type="entry name" value="ZF_THAP"/>
    <property type="match status" value="1"/>
</dbReference>
<dbReference type="SUPFAM" id="SSF57716">
    <property type="entry name" value="Glucocorticoid receptor-like (DNA-binding domain)"/>
    <property type="match status" value="1"/>
</dbReference>
<accession>A0A8R2F6J3</accession>